<dbReference type="HOGENOM" id="CLU_042088_0_0_1"/>
<protein>
    <recommendedName>
        <fullName evidence="4">Ornithine cyclodeaminase</fullName>
    </recommendedName>
</protein>
<dbReference type="VEuPathDB" id="FungiDB:A1Q1_05741"/>
<gene>
    <name evidence="2" type="ORF">A1Q1_05741</name>
</gene>
<name>J5Q735_TRIAS</name>
<evidence type="ECO:0008006" key="4">
    <source>
        <dbReference type="Google" id="ProtNLM"/>
    </source>
</evidence>
<dbReference type="GeneID" id="25989253"/>
<dbReference type="GO" id="GO:0005737">
    <property type="term" value="C:cytoplasm"/>
    <property type="evidence" value="ECO:0007669"/>
    <property type="project" value="TreeGrafter"/>
</dbReference>
<dbReference type="Proteomes" id="UP000002748">
    <property type="component" value="Unassembled WGS sequence"/>
</dbReference>
<comment type="caution">
    <text evidence="2">The sequence shown here is derived from an EMBL/GenBank/DDBJ whole genome shotgun (WGS) entry which is preliminary data.</text>
</comment>
<dbReference type="RefSeq" id="XP_014176425.1">
    <property type="nucleotide sequence ID" value="XM_014320950.1"/>
</dbReference>
<dbReference type="Gene3D" id="3.30.1780.10">
    <property type="entry name" value="ornithine cyclodeaminase, domain 1"/>
    <property type="match status" value="1"/>
</dbReference>
<dbReference type="InterPro" id="IPR003462">
    <property type="entry name" value="ODC_Mu_crystall"/>
</dbReference>
<dbReference type="PANTHER" id="PTHR13812:SF19">
    <property type="entry name" value="KETIMINE REDUCTASE MU-CRYSTALLIN"/>
    <property type="match status" value="1"/>
</dbReference>
<evidence type="ECO:0000313" key="3">
    <source>
        <dbReference type="Proteomes" id="UP000002748"/>
    </source>
</evidence>
<evidence type="ECO:0000256" key="1">
    <source>
        <dbReference type="ARBA" id="ARBA00008903"/>
    </source>
</evidence>
<organism evidence="2 3">
    <name type="scientific">Trichosporon asahii var. asahii (strain ATCC 90039 / CBS 2479 / JCM 2466 / KCTC 7840 / NBRC 103889/ NCYC 2677 / UAMH 7654)</name>
    <name type="common">Yeast</name>
    <dbReference type="NCBI Taxonomy" id="1186058"/>
    <lineage>
        <taxon>Eukaryota</taxon>
        <taxon>Fungi</taxon>
        <taxon>Dikarya</taxon>
        <taxon>Basidiomycota</taxon>
        <taxon>Agaricomycotina</taxon>
        <taxon>Tremellomycetes</taxon>
        <taxon>Trichosporonales</taxon>
        <taxon>Trichosporonaceae</taxon>
        <taxon>Trichosporon</taxon>
    </lineage>
</organism>
<proteinExistence type="inferred from homology"/>
<dbReference type="OrthoDB" id="41492at2759"/>
<accession>J5Q735</accession>
<dbReference type="InterPro" id="IPR023401">
    <property type="entry name" value="ODC_N"/>
</dbReference>
<dbReference type="SUPFAM" id="SSF51735">
    <property type="entry name" value="NAD(P)-binding Rossmann-fold domains"/>
    <property type="match status" value="1"/>
</dbReference>
<dbReference type="Gene3D" id="3.40.50.720">
    <property type="entry name" value="NAD(P)-binding Rossmann-like Domain"/>
    <property type="match status" value="1"/>
</dbReference>
<evidence type="ECO:0000313" key="2">
    <source>
        <dbReference type="EMBL" id="EJT45828.1"/>
    </source>
</evidence>
<dbReference type="EMBL" id="ALBS01000321">
    <property type="protein sequence ID" value="EJT45828.1"/>
    <property type="molecule type" value="Genomic_DNA"/>
</dbReference>
<comment type="similarity">
    <text evidence="1">Belongs to the ornithine cyclodeaminase/mu-crystallin family.</text>
</comment>
<dbReference type="KEGG" id="tasa:A1Q1_05741"/>
<reference evidence="2 3" key="1">
    <citation type="journal article" date="2012" name="Eukaryot. Cell">
        <title>Draft genome sequence of CBS 2479, the standard type strain of Trichosporon asahii.</title>
        <authorList>
            <person name="Yang R.Y."/>
            <person name="Li H.T."/>
            <person name="Zhu H."/>
            <person name="Zhou G.P."/>
            <person name="Wang M."/>
            <person name="Wang L."/>
        </authorList>
    </citation>
    <scope>NUCLEOTIDE SEQUENCE [LARGE SCALE GENOMIC DNA]</scope>
    <source>
        <strain evidence="3">ATCC 90039 / CBS 2479 / JCM 2466 / KCTC 7840 / NCYC 2677 / UAMH 7654</strain>
    </source>
</reference>
<sequence>MRILSTADVETILPTLSPSDLLATQAHVFKLFSAPPSSDANSTSTLPVHAKGQIDPVQLPPRMATFSPEGRTLYMPSYVDGLGSGVKVLTRTAGGMKTNMMLIAPEGGVEAVVESKALTAVRNAAAIGAKPRKAVIFGAGDQARAHLKLLKQLWPELERTVVVRRDPAMPIPTDLAERVLLNSDAGVAQALKEADAVVTATPATEPLFPENALRPGTAVVLLGSSRPDMCEVPPLLLRTARVVVDSKEACLREAGEVIQAGLTGDDLTELGTLLASDGGRGSEEGEITVFKSVGLGMQDLAINRLVLQRAEEMDVGTVV</sequence>
<dbReference type="AlphaFoldDB" id="J5Q735"/>
<dbReference type="PANTHER" id="PTHR13812">
    <property type="entry name" value="KETIMINE REDUCTASE MU-CRYSTALLIN"/>
    <property type="match status" value="1"/>
</dbReference>
<dbReference type="InterPro" id="IPR036291">
    <property type="entry name" value="NAD(P)-bd_dom_sf"/>
</dbReference>
<dbReference type="Pfam" id="PF02423">
    <property type="entry name" value="OCD_Mu_crystall"/>
    <property type="match status" value="1"/>
</dbReference>